<feature type="region of interest" description="Disordered" evidence="1">
    <location>
        <begin position="78"/>
        <end position="102"/>
    </location>
</feature>
<protein>
    <submittedName>
        <fullName evidence="3">Uncharacterized protein</fullName>
    </submittedName>
</protein>
<accession>A0A4S4L5A7</accession>
<dbReference type="AlphaFoldDB" id="A0A4S4L5A7"/>
<proteinExistence type="predicted"/>
<feature type="chain" id="PRO_5020388828" evidence="2">
    <location>
        <begin position="35"/>
        <end position="205"/>
    </location>
</feature>
<reference evidence="3 4" key="1">
    <citation type="submission" date="2019-02" db="EMBL/GenBank/DDBJ databases">
        <title>Genome sequencing of the rare red list fungi Bondarzewia mesenterica.</title>
        <authorList>
            <person name="Buettner E."/>
            <person name="Kellner H."/>
        </authorList>
    </citation>
    <scope>NUCLEOTIDE SEQUENCE [LARGE SCALE GENOMIC DNA]</scope>
    <source>
        <strain evidence="3 4">DSM 108281</strain>
    </source>
</reference>
<organism evidence="3 4">
    <name type="scientific">Bondarzewia mesenterica</name>
    <dbReference type="NCBI Taxonomy" id="1095465"/>
    <lineage>
        <taxon>Eukaryota</taxon>
        <taxon>Fungi</taxon>
        <taxon>Dikarya</taxon>
        <taxon>Basidiomycota</taxon>
        <taxon>Agaricomycotina</taxon>
        <taxon>Agaricomycetes</taxon>
        <taxon>Russulales</taxon>
        <taxon>Bondarzewiaceae</taxon>
        <taxon>Bondarzewia</taxon>
    </lineage>
</organism>
<gene>
    <name evidence="3" type="ORF">EW146_g9552</name>
</gene>
<evidence type="ECO:0000256" key="2">
    <source>
        <dbReference type="SAM" id="SignalP"/>
    </source>
</evidence>
<sequence>MRAVPSNLTNTRVAALNSLTLLSLPLPLVPLAITTNLVDQPPPTCAHCSGRHISANCWATFGKPPEAVLRDRKCHAGNSSTTTAAAPAAPDNATRAPATPTTSDGAFIESAAVALTQEELDYFSCAVIPSSSLPTEHCSVDWTVYGPNCDIAAPLVTDAPYFFDSGSSCHISPSCDDLTNFTSISPHAIRGVNGSAVYALGQGSL</sequence>
<dbReference type="EMBL" id="SGPL01000859">
    <property type="protein sequence ID" value="THH06632.1"/>
    <property type="molecule type" value="Genomic_DNA"/>
</dbReference>
<evidence type="ECO:0000313" key="3">
    <source>
        <dbReference type="EMBL" id="THH06632.1"/>
    </source>
</evidence>
<keyword evidence="2" id="KW-0732">Signal</keyword>
<dbReference type="Proteomes" id="UP000310158">
    <property type="component" value="Unassembled WGS sequence"/>
</dbReference>
<feature type="signal peptide" evidence="2">
    <location>
        <begin position="1"/>
        <end position="34"/>
    </location>
</feature>
<dbReference type="OrthoDB" id="3251181at2759"/>
<comment type="caution">
    <text evidence="3">The sequence shown here is derived from an EMBL/GenBank/DDBJ whole genome shotgun (WGS) entry which is preliminary data.</text>
</comment>
<name>A0A4S4L5A7_9AGAM</name>
<evidence type="ECO:0000313" key="4">
    <source>
        <dbReference type="Proteomes" id="UP000310158"/>
    </source>
</evidence>
<feature type="compositionally biased region" description="Low complexity" evidence="1">
    <location>
        <begin position="81"/>
        <end position="102"/>
    </location>
</feature>
<keyword evidence="4" id="KW-1185">Reference proteome</keyword>
<evidence type="ECO:0000256" key="1">
    <source>
        <dbReference type="SAM" id="MobiDB-lite"/>
    </source>
</evidence>